<comment type="similarity">
    <text evidence="9">Belongs to the phosphofructokinase type A (PFKA) family.</text>
</comment>
<dbReference type="UniPathway" id="UPA00109">
    <property type="reaction ID" value="UER00182"/>
</dbReference>
<dbReference type="GO" id="GO:0005829">
    <property type="term" value="C:cytosol"/>
    <property type="evidence" value="ECO:0007669"/>
    <property type="project" value="TreeGrafter"/>
</dbReference>
<evidence type="ECO:0000256" key="5">
    <source>
        <dbReference type="ARBA" id="ARBA00022723"/>
    </source>
</evidence>
<dbReference type="InterPro" id="IPR022953">
    <property type="entry name" value="ATP_PFK"/>
</dbReference>
<keyword evidence="7" id="KW-0460">Magnesium</keyword>
<dbReference type="GO" id="GO:0009749">
    <property type="term" value="P:response to glucose"/>
    <property type="evidence" value="ECO:0007669"/>
    <property type="project" value="TreeGrafter"/>
</dbReference>
<evidence type="ECO:0000259" key="11">
    <source>
        <dbReference type="Pfam" id="PF00365"/>
    </source>
</evidence>
<gene>
    <name evidence="12" type="ORF">LZ24_03066</name>
</gene>
<evidence type="ECO:0000313" key="13">
    <source>
        <dbReference type="Proteomes" id="UP000318307"/>
    </source>
</evidence>
<evidence type="ECO:0000256" key="4">
    <source>
        <dbReference type="ARBA" id="ARBA00022679"/>
    </source>
</evidence>
<proteinExistence type="inferred from homology"/>
<dbReference type="InterPro" id="IPR000023">
    <property type="entry name" value="Phosphofructokinase_dom"/>
</dbReference>
<evidence type="ECO:0000256" key="6">
    <source>
        <dbReference type="ARBA" id="ARBA00022777"/>
    </source>
</evidence>
<dbReference type="PANTHER" id="PTHR43650">
    <property type="entry name" value="PYROPHOSPHATE--FRUCTOSE 6-PHOSPHATE 1-PHOSPHOTRANSFERASE"/>
    <property type="match status" value="1"/>
</dbReference>
<dbReference type="PANTHER" id="PTHR43650:SF1">
    <property type="entry name" value="PYROPHOSPHATE--FRUCTOSE 6-PHOSPHATE 1-PHOSPHOTRANSFERASE SUBUNIT BETA 2"/>
    <property type="match status" value="1"/>
</dbReference>
<keyword evidence="4 12" id="KW-0808">Transferase</keyword>
<comment type="function">
    <text evidence="2">Catalyzes the phosphorylation of D-fructose 6-phosphate, the first committing step of glycolysis. Uses inorganic phosphate (PPi) as phosphoryl donor instead of ATP like common ATP-dependent phosphofructokinases (ATP-PFKs), which renders the reaction reversible, and can thus function both in glycolysis and gluconeogenesis. Consistently, PPi-PFK can replace the enzymes of both the forward (ATP-PFK) and reverse (fructose-bisphosphatase (FBPase)) reactions.</text>
</comment>
<evidence type="ECO:0000256" key="8">
    <source>
        <dbReference type="ARBA" id="ARBA00023152"/>
    </source>
</evidence>
<keyword evidence="8" id="KW-0324">Glycolysis</keyword>
<dbReference type="Proteomes" id="UP000318307">
    <property type="component" value="Unassembled WGS sequence"/>
</dbReference>
<dbReference type="GO" id="GO:0003872">
    <property type="term" value="F:6-phosphofructokinase activity"/>
    <property type="evidence" value="ECO:0007669"/>
    <property type="project" value="InterPro"/>
</dbReference>
<dbReference type="Gene3D" id="1.10.10.480">
    <property type="entry name" value="Phosphofructokinase, domain 3"/>
    <property type="match status" value="1"/>
</dbReference>
<protein>
    <submittedName>
        <fullName evidence="12">Pyrophosphate--fructose-6-phosphate 1-phosphotransferase</fullName>
    </submittedName>
</protein>
<dbReference type="Gene3D" id="3.40.50.450">
    <property type="match status" value="2"/>
</dbReference>
<feature type="domain" description="Phosphofructokinase" evidence="11">
    <location>
        <begin position="96"/>
        <end position="305"/>
    </location>
</feature>
<accession>A0A562R705</accession>
<name>A0A562R705_9BACT</name>
<dbReference type="AlphaFoldDB" id="A0A562R705"/>
<dbReference type="GO" id="GO:0047334">
    <property type="term" value="F:diphosphate-fructose-6-phosphate 1-phosphotransferase activity"/>
    <property type="evidence" value="ECO:0007669"/>
    <property type="project" value="UniProtKB-EC"/>
</dbReference>
<dbReference type="PRINTS" id="PR00476">
    <property type="entry name" value="PHFRCTKINASE"/>
</dbReference>
<comment type="caution">
    <text evidence="12">The sequence shown here is derived from an EMBL/GenBank/DDBJ whole genome shotgun (WGS) entry which is preliminary data.</text>
</comment>
<comment type="cofactor">
    <cofactor evidence="1">
        <name>Mg(2+)</name>
        <dbReference type="ChEBI" id="CHEBI:18420"/>
    </cofactor>
</comment>
<dbReference type="Pfam" id="PF00365">
    <property type="entry name" value="PFK"/>
    <property type="match status" value="1"/>
</dbReference>
<organism evidence="12 13">
    <name type="scientific">Desulfobotulus alkaliphilus</name>
    <dbReference type="NCBI Taxonomy" id="622671"/>
    <lineage>
        <taxon>Bacteria</taxon>
        <taxon>Pseudomonadati</taxon>
        <taxon>Thermodesulfobacteriota</taxon>
        <taxon>Desulfobacteria</taxon>
        <taxon>Desulfobacterales</taxon>
        <taxon>Desulfobacteraceae</taxon>
        <taxon>Desulfobotulus</taxon>
    </lineage>
</organism>
<dbReference type="GO" id="GO:0046872">
    <property type="term" value="F:metal ion binding"/>
    <property type="evidence" value="ECO:0007669"/>
    <property type="project" value="UniProtKB-KW"/>
</dbReference>
<sequence length="691" mass="76719">MRGMALEKKPEDGFQADAEELMNNKSRELLARLAYAPSVCPALKGACTRLEADDTFTFDLHREALIQLPGIAKNPVQRILPVNAVEVEDKNRKKVKIAIVFSGGPAPGGHNVIAGLFDAAKEANPHSDILGFLMGPEGIIEGMYQPLSRELVDSHRNLGGFSMIRTGRTKVDTKEKIILSRKTCKELGIDALVIVGGDDSNTNAAFLAENFLEDGVQVIGVPKTIDGDIQVADASGQPLCGVSFGFHTAALAFSRDIANLCTDAASDVKYWHICKVMGRVASHLALEVALQTHPTLTLIGEELADYLDEERLAAAEKKGERDYTAYGMTLRHLSRLVCNAIVQRAAAGKNYGVLVIPEGLLEFINEIQALIIKLSTLIAEYNRTHDTDFHSDLPDLDKKMNFLRRLAREAEERACISVWNQRDHDFFSDIPDFFKEGLLMERDSHGNFQFSQVETDKIIVGLVKDYLKILKEKGIYKVGIDRKWYENTLLRGGLKPDTFTSALFRNKDAKEAPLLFKEHIISVKTLTLALEKAGLLQDGGVPPAILKVFRKSEPDFRMQPHFYGYDGRGSDPSPFDCDYTYNLGRTVFALISGGATGQMAVIRNLEKDVSQWEPMGIPLAALMHLEERKGKMMLVMEKKLVDVDSKAFRAFKAMGEIWLAAGPGEDPCRRPDPVWMTGEKDKPLTLRINQL</sequence>
<evidence type="ECO:0000256" key="1">
    <source>
        <dbReference type="ARBA" id="ARBA00001946"/>
    </source>
</evidence>
<keyword evidence="13" id="KW-1185">Reference proteome</keyword>
<evidence type="ECO:0000256" key="2">
    <source>
        <dbReference type="ARBA" id="ARBA00003138"/>
    </source>
</evidence>
<keyword evidence="3" id="KW-0963">Cytoplasm</keyword>
<evidence type="ECO:0000256" key="3">
    <source>
        <dbReference type="ARBA" id="ARBA00022490"/>
    </source>
</evidence>
<evidence type="ECO:0000313" key="12">
    <source>
        <dbReference type="EMBL" id="TWI64835.1"/>
    </source>
</evidence>
<dbReference type="InterPro" id="IPR035966">
    <property type="entry name" value="PKF_sf"/>
</dbReference>
<evidence type="ECO:0000256" key="10">
    <source>
        <dbReference type="ARBA" id="ARBA00048072"/>
    </source>
</evidence>
<comment type="catalytic activity">
    <reaction evidence="10">
        <text>beta-D-fructose 6-phosphate + diphosphate = beta-D-fructose 1,6-bisphosphate + phosphate + H(+)</text>
        <dbReference type="Rhea" id="RHEA:13613"/>
        <dbReference type="ChEBI" id="CHEBI:15378"/>
        <dbReference type="ChEBI" id="CHEBI:32966"/>
        <dbReference type="ChEBI" id="CHEBI:33019"/>
        <dbReference type="ChEBI" id="CHEBI:43474"/>
        <dbReference type="ChEBI" id="CHEBI:57634"/>
        <dbReference type="EC" id="2.7.1.90"/>
    </reaction>
</comment>
<reference evidence="12 13" key="1">
    <citation type="submission" date="2019-07" db="EMBL/GenBank/DDBJ databases">
        <title>Genome sequencing of 100 strains of the haloalkaliphilic chemolithoautotrophic sulfur-oxidizing bacterium Thioalkalivibrio.</title>
        <authorList>
            <person name="Muyzer G."/>
        </authorList>
    </citation>
    <scope>NUCLEOTIDE SEQUENCE [LARGE SCALE GENOMIC DNA]</scope>
    <source>
        <strain evidence="12 13">ASO4-4</strain>
    </source>
</reference>
<evidence type="ECO:0000256" key="7">
    <source>
        <dbReference type="ARBA" id="ARBA00022842"/>
    </source>
</evidence>
<dbReference type="EMBL" id="VLLC01000038">
    <property type="protein sequence ID" value="TWI64835.1"/>
    <property type="molecule type" value="Genomic_DNA"/>
</dbReference>
<dbReference type="GO" id="GO:0006002">
    <property type="term" value="P:fructose 6-phosphate metabolic process"/>
    <property type="evidence" value="ECO:0007669"/>
    <property type="project" value="InterPro"/>
</dbReference>
<evidence type="ECO:0000256" key="9">
    <source>
        <dbReference type="ARBA" id="ARBA00038478"/>
    </source>
</evidence>
<keyword evidence="5" id="KW-0479">Metal-binding</keyword>
<keyword evidence="6" id="KW-0418">Kinase</keyword>
<dbReference type="SUPFAM" id="SSF53784">
    <property type="entry name" value="Phosphofructokinase"/>
    <property type="match status" value="2"/>
</dbReference>